<evidence type="ECO:0008006" key="4">
    <source>
        <dbReference type="Google" id="ProtNLM"/>
    </source>
</evidence>
<protein>
    <recommendedName>
        <fullName evidence="4">Transferase</fullName>
    </recommendedName>
</protein>
<keyword evidence="3" id="KW-1185">Reference proteome</keyword>
<name>A0A918EQN6_9ACTN</name>
<dbReference type="RefSeq" id="WP_229821037.1">
    <property type="nucleotide sequence ID" value="NZ_BMQK01000005.1"/>
</dbReference>
<comment type="caution">
    <text evidence="2">The sequence shown here is derived from an EMBL/GenBank/DDBJ whole genome shotgun (WGS) entry which is preliminary data.</text>
</comment>
<sequence length="284" mass="29292">MSATAPRAARAATGGLPGETGAADTAVAPRADCVADRAGGITFTVTGPGGTGPARLLLRLRGGERETGLPLTPDGAGRLRGVLPAGAELAEGRWDVHLQRADGAARRLVAGLQDLRALVDRVPADSRAPVAVRLPYTTKYGNLTVRSWLRAPHAEAGELRVGARELGVRGRVYGTSLTPDAYVEAADRAGVAPAARTGLDADGDVFRCAVPLGSPAPGIRDLWLRPAGEAGPRVRIARLLDDVADKKHIFAYPKVTLGTAHGAVLAGPYYTADNDLSIVVVAAG</sequence>
<evidence type="ECO:0000313" key="3">
    <source>
        <dbReference type="Proteomes" id="UP000620156"/>
    </source>
</evidence>
<reference evidence="2" key="2">
    <citation type="submission" date="2020-09" db="EMBL/GenBank/DDBJ databases">
        <authorList>
            <person name="Sun Q."/>
            <person name="Ohkuma M."/>
        </authorList>
    </citation>
    <scope>NUCLEOTIDE SEQUENCE</scope>
    <source>
        <strain evidence="2">JCM 3131</strain>
    </source>
</reference>
<gene>
    <name evidence="2" type="ORF">GCM10010145_28690</name>
</gene>
<dbReference type="EMBL" id="BMQK01000005">
    <property type="protein sequence ID" value="GGQ57126.1"/>
    <property type="molecule type" value="Genomic_DNA"/>
</dbReference>
<feature type="compositionally biased region" description="Low complexity" evidence="1">
    <location>
        <begin position="1"/>
        <end position="13"/>
    </location>
</feature>
<feature type="region of interest" description="Disordered" evidence="1">
    <location>
        <begin position="1"/>
        <end position="23"/>
    </location>
</feature>
<accession>A0A918EQN6</accession>
<evidence type="ECO:0000256" key="1">
    <source>
        <dbReference type="SAM" id="MobiDB-lite"/>
    </source>
</evidence>
<evidence type="ECO:0000313" key="2">
    <source>
        <dbReference type="EMBL" id="GGQ57126.1"/>
    </source>
</evidence>
<proteinExistence type="predicted"/>
<dbReference type="Proteomes" id="UP000620156">
    <property type="component" value="Unassembled WGS sequence"/>
</dbReference>
<organism evidence="2 3">
    <name type="scientific">Streptomyces ruber</name>
    <dbReference type="NCBI Taxonomy" id="83378"/>
    <lineage>
        <taxon>Bacteria</taxon>
        <taxon>Bacillati</taxon>
        <taxon>Actinomycetota</taxon>
        <taxon>Actinomycetes</taxon>
        <taxon>Kitasatosporales</taxon>
        <taxon>Streptomycetaceae</taxon>
        <taxon>Streptomyces</taxon>
    </lineage>
</organism>
<dbReference type="AlphaFoldDB" id="A0A918EQN6"/>
<reference evidence="2" key="1">
    <citation type="journal article" date="2014" name="Int. J. Syst. Evol. Microbiol.">
        <title>Complete genome sequence of Corynebacterium casei LMG S-19264T (=DSM 44701T), isolated from a smear-ripened cheese.</title>
        <authorList>
            <consortium name="US DOE Joint Genome Institute (JGI-PGF)"/>
            <person name="Walter F."/>
            <person name="Albersmeier A."/>
            <person name="Kalinowski J."/>
            <person name="Ruckert C."/>
        </authorList>
    </citation>
    <scope>NUCLEOTIDE SEQUENCE</scope>
    <source>
        <strain evidence="2">JCM 3131</strain>
    </source>
</reference>